<keyword evidence="2" id="KW-1185">Reference proteome</keyword>
<dbReference type="AlphaFoldDB" id="A0AAD4MMJ8"/>
<sequence>MVNGRSNPPSPILSELNPGRARHQESIIIELRAEAPIGLWIGLAWVGDCWGLRTALNGSLWVSSSSLYYHPGCWTTAKTDTENVGQSAAGGIGETAIAETGLRVERGRPCFNKADLMCLLGSLAGISGQQSYRQWHQ</sequence>
<gene>
    <name evidence="1" type="ORF">DdX_16752</name>
</gene>
<comment type="caution">
    <text evidence="1">The sequence shown here is derived from an EMBL/GenBank/DDBJ whole genome shotgun (WGS) entry which is preliminary data.</text>
</comment>
<dbReference type="EMBL" id="JAKKPZ010000147">
    <property type="protein sequence ID" value="KAI1700364.1"/>
    <property type="molecule type" value="Genomic_DNA"/>
</dbReference>
<name>A0AAD4MMJ8_9BILA</name>
<reference evidence="1" key="1">
    <citation type="submission" date="2022-01" db="EMBL/GenBank/DDBJ databases">
        <title>Genome Sequence Resource for Two Populations of Ditylenchus destructor, the Migratory Endoparasitic Phytonematode.</title>
        <authorList>
            <person name="Zhang H."/>
            <person name="Lin R."/>
            <person name="Xie B."/>
        </authorList>
    </citation>
    <scope>NUCLEOTIDE SEQUENCE</scope>
    <source>
        <strain evidence="1">BazhouSP</strain>
    </source>
</reference>
<dbReference type="Proteomes" id="UP001201812">
    <property type="component" value="Unassembled WGS sequence"/>
</dbReference>
<proteinExistence type="predicted"/>
<evidence type="ECO:0000313" key="2">
    <source>
        <dbReference type="Proteomes" id="UP001201812"/>
    </source>
</evidence>
<accession>A0AAD4MMJ8</accession>
<organism evidence="1 2">
    <name type="scientific">Ditylenchus destructor</name>
    <dbReference type="NCBI Taxonomy" id="166010"/>
    <lineage>
        <taxon>Eukaryota</taxon>
        <taxon>Metazoa</taxon>
        <taxon>Ecdysozoa</taxon>
        <taxon>Nematoda</taxon>
        <taxon>Chromadorea</taxon>
        <taxon>Rhabditida</taxon>
        <taxon>Tylenchina</taxon>
        <taxon>Tylenchomorpha</taxon>
        <taxon>Sphaerularioidea</taxon>
        <taxon>Anguinidae</taxon>
        <taxon>Anguininae</taxon>
        <taxon>Ditylenchus</taxon>
    </lineage>
</organism>
<evidence type="ECO:0000313" key="1">
    <source>
        <dbReference type="EMBL" id="KAI1700364.1"/>
    </source>
</evidence>
<protein>
    <submittedName>
        <fullName evidence="1">Uncharacterized protein</fullName>
    </submittedName>
</protein>